<evidence type="ECO:0000256" key="6">
    <source>
        <dbReference type="ARBA" id="ARBA00023242"/>
    </source>
</evidence>
<name>A0A3M7LW14_9PLEO</name>
<dbReference type="EMBL" id="KE747809">
    <property type="protein sequence ID" value="RMZ66366.1"/>
    <property type="molecule type" value="Genomic_DNA"/>
</dbReference>
<dbReference type="GO" id="GO:0008270">
    <property type="term" value="F:zinc ion binding"/>
    <property type="evidence" value="ECO:0007669"/>
    <property type="project" value="InterPro"/>
</dbReference>
<protein>
    <submittedName>
        <fullName evidence="9">Citrinin biosynthesis transcriptional activator</fullName>
    </submittedName>
</protein>
<dbReference type="PANTHER" id="PTHR47338:SF3">
    <property type="entry name" value="C6 FINGER DOMAIN TRANSCRIPTION FACTOR DBAA-RELATED"/>
    <property type="match status" value="1"/>
</dbReference>
<dbReference type="Proteomes" id="UP000265663">
    <property type="component" value="Unassembled WGS sequence"/>
</dbReference>
<dbReference type="SUPFAM" id="SSF57701">
    <property type="entry name" value="Zn2/Cys6 DNA-binding domain"/>
    <property type="match status" value="1"/>
</dbReference>
<keyword evidence="5" id="KW-0804">Transcription</keyword>
<dbReference type="AlphaFoldDB" id="A0A3M7LW14"/>
<proteinExistence type="predicted"/>
<dbReference type="SMART" id="SM00906">
    <property type="entry name" value="Fungal_trans"/>
    <property type="match status" value="1"/>
</dbReference>
<evidence type="ECO:0000256" key="5">
    <source>
        <dbReference type="ARBA" id="ARBA00023163"/>
    </source>
</evidence>
<dbReference type="Pfam" id="PF04082">
    <property type="entry name" value="Fungal_trans"/>
    <property type="match status" value="1"/>
</dbReference>
<comment type="subcellular location">
    <subcellularLocation>
        <location evidence="1">Nucleus</location>
    </subcellularLocation>
</comment>
<dbReference type="PROSITE" id="PS00463">
    <property type="entry name" value="ZN2_CY6_FUNGAL_1"/>
    <property type="match status" value="1"/>
</dbReference>
<dbReference type="GO" id="GO:0005634">
    <property type="term" value="C:nucleus"/>
    <property type="evidence" value="ECO:0007669"/>
    <property type="project" value="UniProtKB-SubCell"/>
</dbReference>
<evidence type="ECO:0000313" key="9">
    <source>
        <dbReference type="EMBL" id="RMZ66366.1"/>
    </source>
</evidence>
<dbReference type="InterPro" id="IPR050815">
    <property type="entry name" value="TF_fung"/>
</dbReference>
<gene>
    <name evidence="9" type="ORF">GMOD_00001692</name>
</gene>
<keyword evidence="2" id="KW-0479">Metal-binding</keyword>
<accession>A0A3M7LW14</accession>
<dbReference type="PROSITE" id="PS50048">
    <property type="entry name" value="ZN2_CY6_FUNGAL_2"/>
    <property type="match status" value="1"/>
</dbReference>
<feature type="domain" description="Zn(2)-C6 fungal-type" evidence="8">
    <location>
        <begin position="23"/>
        <end position="53"/>
    </location>
</feature>
<keyword evidence="10" id="KW-1185">Reference proteome</keyword>
<dbReference type="CDD" id="cd00067">
    <property type="entry name" value="GAL4"/>
    <property type="match status" value="1"/>
</dbReference>
<dbReference type="OrthoDB" id="3037908at2759"/>
<reference evidence="9 10" key="1">
    <citation type="journal article" date="2014" name="PLoS ONE">
        <title>De novo Genome Assembly of the Fungal Plant Pathogen Pyrenophora semeniperda.</title>
        <authorList>
            <person name="Soliai M.M."/>
            <person name="Meyer S.E."/>
            <person name="Udall J.A."/>
            <person name="Elzinga D.E."/>
            <person name="Hermansen R.A."/>
            <person name="Bodily P.M."/>
            <person name="Hart A.A."/>
            <person name="Coleman C.E."/>
        </authorList>
    </citation>
    <scope>NUCLEOTIDE SEQUENCE [LARGE SCALE GENOMIC DNA]</scope>
    <source>
        <strain evidence="9 10">CCB06</strain>
        <tissue evidence="9">Mycelium</tissue>
    </source>
</reference>
<dbReference type="GO" id="GO:0000981">
    <property type="term" value="F:DNA-binding transcription factor activity, RNA polymerase II-specific"/>
    <property type="evidence" value="ECO:0007669"/>
    <property type="project" value="InterPro"/>
</dbReference>
<keyword evidence="3" id="KW-0805">Transcription regulation</keyword>
<evidence type="ECO:0000313" key="10">
    <source>
        <dbReference type="Proteomes" id="UP000265663"/>
    </source>
</evidence>
<dbReference type="InterPro" id="IPR007219">
    <property type="entry name" value="XnlR_reg_dom"/>
</dbReference>
<dbReference type="PANTHER" id="PTHR47338">
    <property type="entry name" value="ZN(II)2CYS6 TRANSCRIPTION FACTOR (EUROFUNG)-RELATED"/>
    <property type="match status" value="1"/>
</dbReference>
<dbReference type="GO" id="GO:0006351">
    <property type="term" value="P:DNA-templated transcription"/>
    <property type="evidence" value="ECO:0007669"/>
    <property type="project" value="InterPro"/>
</dbReference>
<dbReference type="InterPro" id="IPR036864">
    <property type="entry name" value="Zn2-C6_fun-type_DNA-bd_sf"/>
</dbReference>
<evidence type="ECO:0000256" key="3">
    <source>
        <dbReference type="ARBA" id="ARBA00023015"/>
    </source>
</evidence>
<evidence type="ECO:0000256" key="1">
    <source>
        <dbReference type="ARBA" id="ARBA00004123"/>
    </source>
</evidence>
<evidence type="ECO:0000256" key="2">
    <source>
        <dbReference type="ARBA" id="ARBA00022723"/>
    </source>
</evidence>
<dbReference type="CDD" id="cd12148">
    <property type="entry name" value="fungal_TF_MHR"/>
    <property type="match status" value="1"/>
</dbReference>
<dbReference type="GO" id="GO:0003677">
    <property type="term" value="F:DNA binding"/>
    <property type="evidence" value="ECO:0007669"/>
    <property type="project" value="UniProtKB-KW"/>
</dbReference>
<dbReference type="InterPro" id="IPR001138">
    <property type="entry name" value="Zn2Cys6_DnaBD"/>
</dbReference>
<evidence type="ECO:0000256" key="4">
    <source>
        <dbReference type="ARBA" id="ARBA00023125"/>
    </source>
</evidence>
<feature type="compositionally biased region" description="Low complexity" evidence="7">
    <location>
        <begin position="9"/>
        <end position="20"/>
    </location>
</feature>
<keyword evidence="6" id="KW-0539">Nucleus</keyword>
<evidence type="ECO:0000259" key="8">
    <source>
        <dbReference type="PROSITE" id="PS50048"/>
    </source>
</evidence>
<sequence>MSSTPPKSPAANAPRQRQQAGLACDECRRRKLRCDRGQPSCGVCQDSGVTCVTTTTRQPRGPKRGHIRALQSRIVALEHRLSVDRPSPEIIGEDGFPEFPGFRDNLDNFATQVRQPFPEFLHHDTVNTYEREAANSDSSNCSVGDIMTSHPTTSLPLSMIDLSPVNCISDMMRSELYVYLPSASFIGMTNHFCDFSDHLYFDRVHCFFPILSKRHYFARARRPTTNKVDAFQCLQHTMWTLAASTSSQFQYIQDDLYTCTRLMIDNLEAESLQSDFIQIELVQACALMAVNELTRVGYRRAWMSAGKCFSFVMLMKLHNVDGQDSIATMLRQELSFAEIEERRRVFWMAYTLDRMISVLDQLPLTFDHHVILTHLPCSEKDFQSDRPVLTEFMSDIYADRHTDIPSTFTESIRLVTICGQSLSHRQQGTVEHTRGWVSLDFWDRQRQLDVRLAHTLTGMPLEDPFSLVFEEPMAHFTVLTAQTAVLMLYNASQTAPWGVQDHITSSDSERGAAAAAQQMVTISKALIELSHFKVHPYTPMLLYLCCDFLSSNNQLDPTFELQLALQNVLRRLGHVNQIAQDCVNRLNMAT</sequence>
<organism evidence="9 10">
    <name type="scientific">Pyrenophora seminiperda CCB06</name>
    <dbReference type="NCBI Taxonomy" id="1302712"/>
    <lineage>
        <taxon>Eukaryota</taxon>
        <taxon>Fungi</taxon>
        <taxon>Dikarya</taxon>
        <taxon>Ascomycota</taxon>
        <taxon>Pezizomycotina</taxon>
        <taxon>Dothideomycetes</taxon>
        <taxon>Pleosporomycetidae</taxon>
        <taxon>Pleosporales</taxon>
        <taxon>Pleosporineae</taxon>
        <taxon>Pleosporaceae</taxon>
        <taxon>Pyrenophora</taxon>
    </lineage>
</organism>
<dbReference type="SMART" id="SM00066">
    <property type="entry name" value="GAL4"/>
    <property type="match status" value="1"/>
</dbReference>
<dbReference type="Pfam" id="PF00172">
    <property type="entry name" value="Zn_clus"/>
    <property type="match status" value="1"/>
</dbReference>
<evidence type="ECO:0000256" key="7">
    <source>
        <dbReference type="SAM" id="MobiDB-lite"/>
    </source>
</evidence>
<feature type="region of interest" description="Disordered" evidence="7">
    <location>
        <begin position="1"/>
        <end position="20"/>
    </location>
</feature>
<dbReference type="Gene3D" id="4.10.240.10">
    <property type="entry name" value="Zn(2)-C6 fungal-type DNA-binding domain"/>
    <property type="match status" value="1"/>
</dbReference>
<keyword evidence="4" id="KW-0238">DNA-binding</keyword>